<organism evidence="1 2">
    <name type="scientific">Paenirhodobacter ferrireducens</name>
    <dbReference type="NCBI Taxonomy" id="1215032"/>
    <lineage>
        <taxon>Bacteria</taxon>
        <taxon>Pseudomonadati</taxon>
        <taxon>Pseudomonadota</taxon>
        <taxon>Alphaproteobacteria</taxon>
        <taxon>Rhodobacterales</taxon>
        <taxon>Rhodobacter group</taxon>
        <taxon>Paenirhodobacter</taxon>
    </lineage>
</organism>
<name>A0A443L811_9RHOB</name>
<dbReference type="AlphaFoldDB" id="A0A443L811"/>
<dbReference type="EMBL" id="SAVB01000025">
    <property type="protein sequence ID" value="RWR45213.1"/>
    <property type="molecule type" value="Genomic_DNA"/>
</dbReference>
<sequence length="226" mass="26055">MTTEPHIFDRVFRITYTDRNGAISERSAIILCGSPPYVMTIIDLDKRRIRHLSEGGVSRMVDVATGEECQTSVYWDATSTFPYDPYIYYTQPQSMALAIRRQLVSQISLMLLIAEAAEISRDQALDQIVEYAKRECRFAVSDGWVPYGRKQDAWPILRGLVAILRPRREHVEAYVKSLWGDQYNSRRINVFNEAMMRLAMTNGTMEGARLARMKSLSLEINEYGRR</sequence>
<evidence type="ECO:0000313" key="1">
    <source>
        <dbReference type="EMBL" id="RWR45213.1"/>
    </source>
</evidence>
<protein>
    <submittedName>
        <fullName evidence="1">Uncharacterized protein</fullName>
    </submittedName>
</protein>
<accession>A0A443L811</accession>
<gene>
    <name evidence="1" type="ORF">EOW65_16680</name>
</gene>
<dbReference type="Proteomes" id="UP000286594">
    <property type="component" value="Unassembled WGS sequence"/>
</dbReference>
<reference evidence="1 2" key="1">
    <citation type="submission" date="2019-01" db="EMBL/GenBank/DDBJ databases">
        <title>Sinorhodobacter populi sp. nov. isolated from the symptomatic bark tissue of Populus euramericana canker.</title>
        <authorList>
            <person name="Xu G."/>
        </authorList>
    </citation>
    <scope>NUCLEOTIDE SEQUENCE [LARGE SCALE GENOMIC DNA]</scope>
    <source>
        <strain evidence="1 2">CCTCC AB2012026</strain>
    </source>
</reference>
<comment type="caution">
    <text evidence="1">The sequence shown here is derived from an EMBL/GenBank/DDBJ whole genome shotgun (WGS) entry which is preliminary data.</text>
</comment>
<keyword evidence="2" id="KW-1185">Reference proteome</keyword>
<dbReference type="OrthoDB" id="10015602at2"/>
<evidence type="ECO:0000313" key="2">
    <source>
        <dbReference type="Proteomes" id="UP000286594"/>
    </source>
</evidence>
<proteinExistence type="predicted"/>